<reference evidence="2 3" key="1">
    <citation type="submission" date="2016-06" db="EMBL/GenBank/DDBJ databases">
        <authorList>
            <person name="Kjaerup R.B."/>
            <person name="Dalgaard T.S."/>
            <person name="Juul-Madsen H.R."/>
        </authorList>
    </citation>
    <scope>NUCLEOTIDE SEQUENCE [LARGE SCALE GENOMIC DNA]</scope>
</reference>
<gene>
    <name evidence="2" type="ORF">EARLPHILLIPIV_180</name>
</gene>
<dbReference type="RefSeq" id="YP_009278492.1">
    <property type="nucleotide sequence ID" value="NC_031007.1"/>
</dbReference>
<evidence type="ECO:0000256" key="1">
    <source>
        <dbReference type="SAM" id="MobiDB-lite"/>
    </source>
</evidence>
<dbReference type="GeneID" id="29061783"/>
<protein>
    <submittedName>
        <fullName evidence="2">Uncharacterized protein</fullName>
    </submittedName>
</protein>
<dbReference type="OrthoDB" id="30456at10239"/>
<feature type="region of interest" description="Disordered" evidence="1">
    <location>
        <begin position="83"/>
        <end position="104"/>
    </location>
</feature>
<dbReference type="KEGG" id="vg:29061783"/>
<dbReference type="EMBL" id="KX397367">
    <property type="protein sequence ID" value="ANZ49029.1"/>
    <property type="molecule type" value="Genomic_DNA"/>
</dbReference>
<name>A0A1B2ICN6_9CAUD</name>
<accession>A0A1B2ICN6</accession>
<evidence type="ECO:0000313" key="2">
    <source>
        <dbReference type="EMBL" id="ANZ49029.1"/>
    </source>
</evidence>
<organism evidence="2 3">
    <name type="scientific">Erwinia phage vB_EamM_EarlPhillipIV</name>
    <dbReference type="NCBI Taxonomy" id="1883372"/>
    <lineage>
        <taxon>Viruses</taxon>
        <taxon>Duplodnaviria</taxon>
        <taxon>Heunggongvirae</taxon>
        <taxon>Uroviricota</taxon>
        <taxon>Caudoviricetes</taxon>
        <taxon>Chimalliviridae</taxon>
        <taxon>Derbicusvirus</taxon>
        <taxon>Derbicusvirus derbicus</taxon>
    </lineage>
</organism>
<proteinExistence type="predicted"/>
<sequence length="306" mass="34815">MNEQKKVTLPGSISNIPTTNYGRAYSIVSTWAGHYTADEMKRMLIGRGIDIRDIDVEAMHRICREGLAELTTSAGSVEITYEDGTKESRSASASMMQPKTPEEQENAWIERKRGLIVAALARHQGNTEKLVSIDKLTQRLFSKDRTASQRMMDMQELADLLGINTLNEDPAWDMFKTQALESVPGMHRHIPNRLTGETELARFCDYERGRLPQFSLDNVKLADLGVGKLLDADSLMAPRPMSIHASIAEMGSIFQMPKPAPVRLSHPYDHVFRTYSDDYLREKAIKRKAKRIKNQRRRRNAKARRK</sequence>
<dbReference type="Proteomes" id="UP000201594">
    <property type="component" value="Segment"/>
</dbReference>
<evidence type="ECO:0000313" key="3">
    <source>
        <dbReference type="Proteomes" id="UP000201594"/>
    </source>
</evidence>